<organism evidence="1">
    <name type="scientific">Arundo donax</name>
    <name type="common">Giant reed</name>
    <name type="synonym">Donax arundinaceus</name>
    <dbReference type="NCBI Taxonomy" id="35708"/>
    <lineage>
        <taxon>Eukaryota</taxon>
        <taxon>Viridiplantae</taxon>
        <taxon>Streptophyta</taxon>
        <taxon>Embryophyta</taxon>
        <taxon>Tracheophyta</taxon>
        <taxon>Spermatophyta</taxon>
        <taxon>Magnoliopsida</taxon>
        <taxon>Liliopsida</taxon>
        <taxon>Poales</taxon>
        <taxon>Poaceae</taxon>
        <taxon>PACMAD clade</taxon>
        <taxon>Arundinoideae</taxon>
        <taxon>Arundineae</taxon>
        <taxon>Arundo</taxon>
    </lineage>
</organism>
<sequence length="34" mass="3982">MEDLLGDSFKKDVTQRLRLSPVRKTKTVFSLRES</sequence>
<reference evidence="1" key="1">
    <citation type="submission" date="2014-09" db="EMBL/GenBank/DDBJ databases">
        <authorList>
            <person name="Magalhaes I.L.F."/>
            <person name="Oliveira U."/>
            <person name="Santos F.R."/>
            <person name="Vidigal T.H.D.A."/>
            <person name="Brescovit A.D."/>
            <person name="Santos A.J."/>
        </authorList>
    </citation>
    <scope>NUCLEOTIDE SEQUENCE</scope>
    <source>
        <tissue evidence="1">Shoot tissue taken approximately 20 cm above the soil surface</tissue>
    </source>
</reference>
<evidence type="ECO:0000313" key="1">
    <source>
        <dbReference type="EMBL" id="JAD27482.1"/>
    </source>
</evidence>
<accession>A0A0A8YY01</accession>
<reference evidence="1" key="2">
    <citation type="journal article" date="2015" name="Data Brief">
        <title>Shoot transcriptome of the giant reed, Arundo donax.</title>
        <authorList>
            <person name="Barrero R.A."/>
            <person name="Guerrero F.D."/>
            <person name="Moolhuijzen P."/>
            <person name="Goolsby J.A."/>
            <person name="Tidwell J."/>
            <person name="Bellgard S.E."/>
            <person name="Bellgard M.I."/>
        </authorList>
    </citation>
    <scope>NUCLEOTIDE SEQUENCE</scope>
    <source>
        <tissue evidence="1">Shoot tissue taken approximately 20 cm above the soil surface</tissue>
    </source>
</reference>
<dbReference type="AlphaFoldDB" id="A0A0A8YY01"/>
<dbReference type="EMBL" id="GBRH01270413">
    <property type="protein sequence ID" value="JAD27482.1"/>
    <property type="molecule type" value="Transcribed_RNA"/>
</dbReference>
<protein>
    <submittedName>
        <fullName evidence="1">Uncharacterized protein</fullName>
    </submittedName>
</protein>
<proteinExistence type="predicted"/>
<name>A0A0A8YY01_ARUDO</name>